<dbReference type="Proteomes" id="UP001434883">
    <property type="component" value="Unassembled WGS sequence"/>
</dbReference>
<proteinExistence type="predicted"/>
<dbReference type="EMBL" id="JAHRIN010069876">
    <property type="protein sequence ID" value="MEQ2216217.1"/>
    <property type="molecule type" value="Genomic_DNA"/>
</dbReference>
<comment type="caution">
    <text evidence="1">The sequence shown here is derived from an EMBL/GenBank/DDBJ whole genome shotgun (WGS) entry which is preliminary data.</text>
</comment>
<protein>
    <submittedName>
        <fullName evidence="1">Uncharacterized protein</fullName>
    </submittedName>
</protein>
<keyword evidence="2" id="KW-1185">Reference proteome</keyword>
<gene>
    <name evidence="1" type="ORF">XENOCAPTIV_012655</name>
</gene>
<reference evidence="1 2" key="1">
    <citation type="submission" date="2021-06" db="EMBL/GenBank/DDBJ databases">
        <authorList>
            <person name="Palmer J.M."/>
        </authorList>
    </citation>
    <scope>NUCLEOTIDE SEQUENCE [LARGE SCALE GENOMIC DNA]</scope>
    <source>
        <strain evidence="1 2">XC_2019</strain>
        <tissue evidence="1">Muscle</tissue>
    </source>
</reference>
<organism evidence="1 2">
    <name type="scientific">Xenoophorus captivus</name>
    <dbReference type="NCBI Taxonomy" id="1517983"/>
    <lineage>
        <taxon>Eukaryota</taxon>
        <taxon>Metazoa</taxon>
        <taxon>Chordata</taxon>
        <taxon>Craniata</taxon>
        <taxon>Vertebrata</taxon>
        <taxon>Euteleostomi</taxon>
        <taxon>Actinopterygii</taxon>
        <taxon>Neopterygii</taxon>
        <taxon>Teleostei</taxon>
        <taxon>Neoteleostei</taxon>
        <taxon>Acanthomorphata</taxon>
        <taxon>Ovalentaria</taxon>
        <taxon>Atherinomorphae</taxon>
        <taxon>Cyprinodontiformes</taxon>
        <taxon>Goodeidae</taxon>
        <taxon>Xenoophorus</taxon>
    </lineage>
</organism>
<sequence length="115" mass="12804">FSTHKMSQGQPQQNCCGRETLDQLYTELGAIQLFLQMSVSLKQLGLRSAPPSPRPWFSERVACPLQVGGEFLPQVEEFKYLRFTSAGERSVSPTDDRCGCCCNRDVVLVPCGEES</sequence>
<accession>A0ABV0S9L7</accession>
<evidence type="ECO:0000313" key="1">
    <source>
        <dbReference type="EMBL" id="MEQ2216217.1"/>
    </source>
</evidence>
<name>A0ABV0S9L7_9TELE</name>
<evidence type="ECO:0000313" key="2">
    <source>
        <dbReference type="Proteomes" id="UP001434883"/>
    </source>
</evidence>
<feature type="non-terminal residue" evidence="1">
    <location>
        <position position="1"/>
    </location>
</feature>